<feature type="region of interest" description="Disordered" evidence="7">
    <location>
        <begin position="1"/>
        <end position="31"/>
    </location>
</feature>
<dbReference type="EC" id="3.6.4.13" evidence="6"/>
<dbReference type="Pfam" id="PF00270">
    <property type="entry name" value="DEAD"/>
    <property type="match status" value="2"/>
</dbReference>
<protein>
    <recommendedName>
        <fullName evidence="6">ATP-dependent RNA helicase</fullName>
        <ecNumber evidence="6">3.6.4.13</ecNumber>
    </recommendedName>
</protein>
<dbReference type="InterPro" id="IPR001650">
    <property type="entry name" value="Helicase_C-like"/>
</dbReference>
<evidence type="ECO:0000259" key="8">
    <source>
        <dbReference type="PROSITE" id="PS51192"/>
    </source>
</evidence>
<evidence type="ECO:0000256" key="1">
    <source>
        <dbReference type="ARBA" id="ARBA00022741"/>
    </source>
</evidence>
<evidence type="ECO:0000313" key="10">
    <source>
        <dbReference type="EMBL" id="KAK7948091.1"/>
    </source>
</evidence>
<dbReference type="InterPro" id="IPR011545">
    <property type="entry name" value="DEAD/DEAH_box_helicase_dom"/>
</dbReference>
<feature type="compositionally biased region" description="Pro residues" evidence="7">
    <location>
        <begin position="266"/>
        <end position="279"/>
    </location>
</feature>
<accession>A0ABR1Q6C1</accession>
<feature type="compositionally biased region" description="Basic and acidic residues" evidence="7">
    <location>
        <begin position="223"/>
        <end position="236"/>
    </location>
</feature>
<evidence type="ECO:0000256" key="3">
    <source>
        <dbReference type="ARBA" id="ARBA00022806"/>
    </source>
</evidence>
<evidence type="ECO:0000256" key="4">
    <source>
        <dbReference type="ARBA" id="ARBA00022840"/>
    </source>
</evidence>
<evidence type="ECO:0000259" key="9">
    <source>
        <dbReference type="PROSITE" id="PS51194"/>
    </source>
</evidence>
<dbReference type="EMBL" id="JAQQWE010000006">
    <property type="protein sequence ID" value="KAK7948091.1"/>
    <property type="molecule type" value="Genomic_DNA"/>
</dbReference>
<dbReference type="InterPro" id="IPR014001">
    <property type="entry name" value="Helicase_ATP-bd"/>
</dbReference>
<comment type="similarity">
    <text evidence="6">Belongs to the DEAD box helicase family.</text>
</comment>
<evidence type="ECO:0000256" key="7">
    <source>
        <dbReference type="SAM" id="MobiDB-lite"/>
    </source>
</evidence>
<dbReference type="InterPro" id="IPR000629">
    <property type="entry name" value="RNA-helicase_DEAD-box_CS"/>
</dbReference>
<evidence type="ECO:0000256" key="6">
    <source>
        <dbReference type="RuleBase" id="RU365068"/>
    </source>
</evidence>
<keyword evidence="11" id="KW-1185">Reference proteome</keyword>
<dbReference type="RefSeq" id="XP_066697597.1">
    <property type="nucleotide sequence ID" value="XM_066845199.1"/>
</dbReference>
<feature type="compositionally biased region" description="Basic residues" evidence="7">
    <location>
        <begin position="120"/>
        <end position="137"/>
    </location>
</feature>
<feature type="compositionally biased region" description="Basic and acidic residues" evidence="7">
    <location>
        <begin position="166"/>
        <end position="184"/>
    </location>
</feature>
<dbReference type="SMART" id="SM00487">
    <property type="entry name" value="DEXDc"/>
    <property type="match status" value="1"/>
</dbReference>
<keyword evidence="4 6" id="KW-0067">ATP-binding</keyword>
<comment type="domain">
    <text evidence="6">The Q motif is unique to and characteristic of the DEAD box family of RNA helicases and controls ATP binding and hydrolysis.</text>
</comment>
<keyword evidence="1 6" id="KW-0547">Nucleotide-binding</keyword>
<keyword evidence="5 6" id="KW-0694">RNA-binding</keyword>
<dbReference type="GeneID" id="92078261"/>
<feature type="domain" description="Helicase ATP-binding" evidence="8">
    <location>
        <begin position="343"/>
        <end position="594"/>
    </location>
</feature>
<dbReference type="SUPFAM" id="SSF52540">
    <property type="entry name" value="P-loop containing nucleoside triphosphate hydrolases"/>
    <property type="match status" value="1"/>
</dbReference>
<dbReference type="SMART" id="SM00490">
    <property type="entry name" value="HELICc"/>
    <property type="match status" value="1"/>
</dbReference>
<feature type="region of interest" description="Disordered" evidence="7">
    <location>
        <begin position="109"/>
        <end position="282"/>
    </location>
</feature>
<dbReference type="Pfam" id="PF00271">
    <property type="entry name" value="Helicase_C"/>
    <property type="match status" value="1"/>
</dbReference>
<keyword evidence="3 6" id="KW-0347">Helicase</keyword>
<evidence type="ECO:0000256" key="2">
    <source>
        <dbReference type="ARBA" id="ARBA00022801"/>
    </source>
</evidence>
<dbReference type="Proteomes" id="UP001391051">
    <property type="component" value="Unassembled WGS sequence"/>
</dbReference>
<name>A0ABR1Q6C1_9PEZI</name>
<reference evidence="10 11" key="1">
    <citation type="submission" date="2023-01" db="EMBL/GenBank/DDBJ databases">
        <title>Analysis of 21 Apiospora genomes using comparative genomics revels a genus with tremendous synthesis potential of carbohydrate active enzymes and secondary metabolites.</title>
        <authorList>
            <person name="Sorensen T."/>
        </authorList>
    </citation>
    <scope>NUCLEOTIDE SEQUENCE [LARGE SCALE GENOMIC DNA]</scope>
    <source>
        <strain evidence="10 11">CBS 24483</strain>
    </source>
</reference>
<feature type="domain" description="Helicase C-terminal" evidence="9">
    <location>
        <begin position="655"/>
        <end position="808"/>
    </location>
</feature>
<feature type="compositionally biased region" description="Basic and acidic residues" evidence="7">
    <location>
        <begin position="138"/>
        <end position="150"/>
    </location>
</feature>
<evidence type="ECO:0000256" key="5">
    <source>
        <dbReference type="ARBA" id="ARBA00022884"/>
    </source>
</evidence>
<dbReference type="InterPro" id="IPR027417">
    <property type="entry name" value="P-loop_NTPase"/>
</dbReference>
<dbReference type="PROSITE" id="PS00039">
    <property type="entry name" value="DEAD_ATP_HELICASE"/>
    <property type="match status" value="1"/>
</dbReference>
<dbReference type="Gene3D" id="3.40.50.300">
    <property type="entry name" value="P-loop containing nucleotide triphosphate hydrolases"/>
    <property type="match status" value="2"/>
</dbReference>
<gene>
    <name evidence="10" type="ORF">PG986_008977</name>
</gene>
<organism evidence="10 11">
    <name type="scientific">Apiospora aurea</name>
    <dbReference type="NCBI Taxonomy" id="335848"/>
    <lineage>
        <taxon>Eukaryota</taxon>
        <taxon>Fungi</taxon>
        <taxon>Dikarya</taxon>
        <taxon>Ascomycota</taxon>
        <taxon>Pezizomycotina</taxon>
        <taxon>Sordariomycetes</taxon>
        <taxon>Xylariomycetidae</taxon>
        <taxon>Amphisphaeriales</taxon>
        <taxon>Apiosporaceae</taxon>
        <taxon>Apiospora</taxon>
    </lineage>
</organism>
<dbReference type="CDD" id="cd18787">
    <property type="entry name" value="SF2_C_DEAD"/>
    <property type="match status" value="1"/>
</dbReference>
<keyword evidence="2 6" id="KW-0378">Hydrolase</keyword>
<feature type="compositionally biased region" description="Basic residues" evidence="7">
    <location>
        <begin position="193"/>
        <end position="204"/>
    </location>
</feature>
<dbReference type="PANTHER" id="PTHR24031">
    <property type="entry name" value="RNA HELICASE"/>
    <property type="match status" value="1"/>
</dbReference>
<comment type="caution">
    <text evidence="10">The sequence shown here is derived from an EMBL/GenBank/DDBJ whole genome shotgun (WGS) entry which is preliminary data.</text>
</comment>
<dbReference type="PROSITE" id="PS51194">
    <property type="entry name" value="HELICASE_CTER"/>
    <property type="match status" value="1"/>
</dbReference>
<comment type="catalytic activity">
    <reaction evidence="6">
        <text>ATP + H2O = ADP + phosphate + H(+)</text>
        <dbReference type="Rhea" id="RHEA:13065"/>
        <dbReference type="ChEBI" id="CHEBI:15377"/>
        <dbReference type="ChEBI" id="CHEBI:15378"/>
        <dbReference type="ChEBI" id="CHEBI:30616"/>
        <dbReference type="ChEBI" id="CHEBI:43474"/>
        <dbReference type="ChEBI" id="CHEBI:456216"/>
        <dbReference type="EC" id="3.6.4.13"/>
    </reaction>
</comment>
<sequence>MYARYIPSTKPAPAAAPVPETKPIPATASPRPAGTIATMAMAPTVGAYGRYIPPPKLEEAAKLNKKIIFGDDDSIPQHKILEDNCTLATSSSITTTAYGRWIPPPKMEEAAVADDEPPSKRVKVDKKKDRKKKKKSKKESEESPAPKDHPTTAVEDTGFGATASPVKEKSPELAESPSKEKNSEMAESPAQAKKPKRVKKKKSKAKPETNTGVDEPVNTRHKGVFEKKAKSMKAPDPENAVDPQDDDQDVPMVDAPEPEVHGLQPLPQPEPRAPEPPMAPQTELPSWLYEHIKVSRDATAPFTSLGLKPESGITAEDSKRLEAKGYKEAHGVQTVVIPQLLPHHCITMHSDLLVSAETGSGKTLAYALPIIRNLSRSAPACTLLRAIVVVPSRNLAQQVHKVCEEFADIFYQEGKRRIKVGIATGQRPLEEEKSALVERRERYDPVGYKERLERVKTQSRRARYEDNSEDEERNEIFRQEDRIKTLRNHVIEYVSKVEILICTTGRLLEHMKLTPGFNLEDVCWLVLDEADKFFGHNHQQFLDVVIPAVHENKRFRRYHLESRLTGVRKVILSASMTTDLDKLGPLKLRMPRLVELVSEDGQEASGRETMLNLPATLREYAIKVDLELKPLFLLDLLESDRIMSSDADDSSDSDSASDAKPPLPPKILIFTRTRENAIRLARLLVIMAPKLEPLIECLTSDSTSKTQVRTLNKFRAGKLRIVISSDLLARGIDLPDIKHVINYDMPNSVTSYVHRVGRTARAHRSGHAWTLFTYQEARWFWSDVAGKDAEVRRSKEVERVRITEEKDEATFGARKARFEAAVAQLAEE</sequence>
<proteinExistence type="inferred from homology"/>
<evidence type="ECO:0000313" key="11">
    <source>
        <dbReference type="Proteomes" id="UP001391051"/>
    </source>
</evidence>
<dbReference type="PROSITE" id="PS51192">
    <property type="entry name" value="HELICASE_ATP_BIND_1"/>
    <property type="match status" value="1"/>
</dbReference>
<comment type="function">
    <text evidence="6">RNA helicase.</text>
</comment>
<dbReference type="GO" id="GO:0004386">
    <property type="term" value="F:helicase activity"/>
    <property type="evidence" value="ECO:0007669"/>
    <property type="project" value="UniProtKB-KW"/>
</dbReference>